<protein>
    <recommendedName>
        <fullName evidence="4">TMhelix containing protein</fullName>
    </recommendedName>
</protein>
<evidence type="ECO:0000256" key="1">
    <source>
        <dbReference type="SAM" id="Phobius"/>
    </source>
</evidence>
<evidence type="ECO:0000313" key="2">
    <source>
        <dbReference type="EMBL" id="MFD2662867.1"/>
    </source>
</evidence>
<organism evidence="2 3">
    <name type="scientific">Paenibacillus thailandensis</name>
    <dbReference type="NCBI Taxonomy" id="393250"/>
    <lineage>
        <taxon>Bacteria</taxon>
        <taxon>Bacillati</taxon>
        <taxon>Bacillota</taxon>
        <taxon>Bacilli</taxon>
        <taxon>Bacillales</taxon>
        <taxon>Paenibacillaceae</taxon>
        <taxon>Paenibacillus</taxon>
    </lineage>
</organism>
<evidence type="ECO:0000313" key="3">
    <source>
        <dbReference type="Proteomes" id="UP001597493"/>
    </source>
</evidence>
<keyword evidence="1" id="KW-1133">Transmembrane helix</keyword>
<gene>
    <name evidence="2" type="ORF">ACFSW5_21665</name>
</gene>
<keyword evidence="1" id="KW-0472">Membrane</keyword>
<name>A0ABW5R300_9BACL</name>
<accession>A0ABW5R300</accession>
<keyword evidence="1" id="KW-0812">Transmembrane</keyword>
<keyword evidence="3" id="KW-1185">Reference proteome</keyword>
<dbReference type="RefSeq" id="WP_379277800.1">
    <property type="nucleotide sequence ID" value="NZ_JBHUGT010000013.1"/>
</dbReference>
<dbReference type="Proteomes" id="UP001597493">
    <property type="component" value="Unassembled WGS sequence"/>
</dbReference>
<feature type="transmembrane region" description="Helical" evidence="1">
    <location>
        <begin position="6"/>
        <end position="26"/>
    </location>
</feature>
<sequence length="59" mass="6685">MKPVKILLAAAAVTTYIAFPAYRYYVIGSWIAYKIMTDRPRSYRIVAKGSKLLKEAKTS</sequence>
<proteinExistence type="predicted"/>
<evidence type="ECO:0008006" key="4">
    <source>
        <dbReference type="Google" id="ProtNLM"/>
    </source>
</evidence>
<dbReference type="EMBL" id="JBHUMY010000032">
    <property type="protein sequence ID" value="MFD2662867.1"/>
    <property type="molecule type" value="Genomic_DNA"/>
</dbReference>
<reference evidence="3" key="1">
    <citation type="journal article" date="2019" name="Int. J. Syst. Evol. Microbiol.">
        <title>The Global Catalogue of Microorganisms (GCM) 10K type strain sequencing project: providing services to taxonomists for standard genome sequencing and annotation.</title>
        <authorList>
            <consortium name="The Broad Institute Genomics Platform"/>
            <consortium name="The Broad Institute Genome Sequencing Center for Infectious Disease"/>
            <person name="Wu L."/>
            <person name="Ma J."/>
        </authorList>
    </citation>
    <scope>NUCLEOTIDE SEQUENCE [LARGE SCALE GENOMIC DNA]</scope>
    <source>
        <strain evidence="3">TISTR 1827</strain>
    </source>
</reference>
<comment type="caution">
    <text evidence="2">The sequence shown here is derived from an EMBL/GenBank/DDBJ whole genome shotgun (WGS) entry which is preliminary data.</text>
</comment>